<reference evidence="1 2" key="1">
    <citation type="submission" date="2023-03" db="EMBL/GenBank/DDBJ databases">
        <title>YIM 133296 draft genome.</title>
        <authorList>
            <person name="Xiong L."/>
        </authorList>
    </citation>
    <scope>NUCLEOTIDE SEQUENCE [LARGE SCALE GENOMIC DNA]</scope>
    <source>
        <strain evidence="1 2">YIM 133296</strain>
    </source>
</reference>
<sequence>MPPRVVATDLDGTLLDPSGAVSARTRSALRRVQSLGVETVFVTARPPRWLDALANDVGGHGIVLCGNGAFVYDVRCQQVQRTHGFDRPTLDRLVQRLRTTVPGIAFAAECADGSHAERAYPPYLPDCKPADLLVEEMERLPAQTVVGKLLGRHPGLDPQEFLDQVVAAVGEEAVAAFSGAEGLAEMSPVGVSKAIALERWCGERGLGPDDVWAFGDMPNDLPMLDWAGTSYAVANAHPQVLAAADRRCASNAEDGVAQVLEALVGELAATI</sequence>
<dbReference type="InterPro" id="IPR023214">
    <property type="entry name" value="HAD_sf"/>
</dbReference>
<name>A0ABT6C9E2_9MICO</name>
<proteinExistence type="predicted"/>
<dbReference type="Gene3D" id="3.40.50.1000">
    <property type="entry name" value="HAD superfamily/HAD-like"/>
    <property type="match status" value="1"/>
</dbReference>
<dbReference type="EMBL" id="JAROAV010000033">
    <property type="protein sequence ID" value="MDF8265420.1"/>
    <property type="molecule type" value="Genomic_DNA"/>
</dbReference>
<evidence type="ECO:0000313" key="2">
    <source>
        <dbReference type="Proteomes" id="UP001528912"/>
    </source>
</evidence>
<accession>A0ABT6C9E2</accession>
<dbReference type="PANTHER" id="PTHR10000">
    <property type="entry name" value="PHOSPHOSERINE PHOSPHATASE"/>
    <property type="match status" value="1"/>
</dbReference>
<dbReference type="Pfam" id="PF08282">
    <property type="entry name" value="Hydrolase_3"/>
    <property type="match status" value="1"/>
</dbReference>
<gene>
    <name evidence="1" type="ORF">P4R38_14320</name>
</gene>
<dbReference type="NCBIfam" id="TIGR01484">
    <property type="entry name" value="HAD-SF-IIB"/>
    <property type="match status" value="1"/>
</dbReference>
<dbReference type="InterPro" id="IPR036412">
    <property type="entry name" value="HAD-like_sf"/>
</dbReference>
<dbReference type="InterPro" id="IPR006379">
    <property type="entry name" value="HAD-SF_hydro_IIB"/>
</dbReference>
<dbReference type="GO" id="GO:0016787">
    <property type="term" value="F:hydrolase activity"/>
    <property type="evidence" value="ECO:0007669"/>
    <property type="project" value="UniProtKB-KW"/>
</dbReference>
<dbReference type="PANTHER" id="PTHR10000:SF8">
    <property type="entry name" value="HAD SUPERFAMILY HYDROLASE-LIKE, TYPE 3"/>
    <property type="match status" value="1"/>
</dbReference>
<evidence type="ECO:0000313" key="1">
    <source>
        <dbReference type="EMBL" id="MDF8265420.1"/>
    </source>
</evidence>
<dbReference type="RefSeq" id="WP_277192732.1">
    <property type="nucleotide sequence ID" value="NZ_JAROAV010000033.1"/>
</dbReference>
<keyword evidence="2" id="KW-1185">Reference proteome</keyword>
<dbReference type="SUPFAM" id="SSF56784">
    <property type="entry name" value="HAD-like"/>
    <property type="match status" value="1"/>
</dbReference>
<comment type="caution">
    <text evidence="1">The sequence shown here is derived from an EMBL/GenBank/DDBJ whole genome shotgun (WGS) entry which is preliminary data.</text>
</comment>
<organism evidence="1 2">
    <name type="scientific">Luteipulveratus flavus</name>
    <dbReference type="NCBI Taxonomy" id="3031728"/>
    <lineage>
        <taxon>Bacteria</taxon>
        <taxon>Bacillati</taxon>
        <taxon>Actinomycetota</taxon>
        <taxon>Actinomycetes</taxon>
        <taxon>Micrococcales</taxon>
        <taxon>Dermacoccaceae</taxon>
        <taxon>Luteipulveratus</taxon>
    </lineage>
</organism>
<keyword evidence="1" id="KW-0378">Hydrolase</keyword>
<dbReference type="Proteomes" id="UP001528912">
    <property type="component" value="Unassembled WGS sequence"/>
</dbReference>
<dbReference type="Gene3D" id="3.30.1240.10">
    <property type="match status" value="1"/>
</dbReference>
<protein>
    <submittedName>
        <fullName evidence="1">HAD family hydrolase</fullName>
    </submittedName>
</protein>